<dbReference type="RefSeq" id="XP_046077652.1">
    <property type="nucleotide sequence ID" value="XM_046213436.1"/>
</dbReference>
<dbReference type="AlphaFoldDB" id="A0AAD4L4S3"/>
<reference evidence="1" key="1">
    <citation type="submission" date="2021-12" db="EMBL/GenBank/DDBJ databases">
        <title>Convergent genome expansion in fungi linked to evolution of root-endophyte symbiosis.</title>
        <authorList>
            <consortium name="DOE Joint Genome Institute"/>
            <person name="Ke Y.-H."/>
            <person name="Bonito G."/>
            <person name="Liao H.-L."/>
            <person name="Looney B."/>
            <person name="Rojas-Flechas A."/>
            <person name="Nash J."/>
            <person name="Hameed K."/>
            <person name="Schadt C."/>
            <person name="Martin F."/>
            <person name="Crous P.W."/>
            <person name="Miettinen O."/>
            <person name="Magnuson J.K."/>
            <person name="Labbe J."/>
            <person name="Jacobson D."/>
            <person name="Doktycz M.J."/>
            <person name="Veneault-Fourrey C."/>
            <person name="Kuo A."/>
            <person name="Mondo S."/>
            <person name="Calhoun S."/>
            <person name="Riley R."/>
            <person name="Ohm R."/>
            <person name="LaButti K."/>
            <person name="Andreopoulos B."/>
            <person name="Pangilinan J."/>
            <person name="Nolan M."/>
            <person name="Tritt A."/>
            <person name="Clum A."/>
            <person name="Lipzen A."/>
            <person name="Daum C."/>
            <person name="Barry K."/>
            <person name="Grigoriev I.V."/>
            <person name="Vilgalys R."/>
        </authorList>
    </citation>
    <scope>NUCLEOTIDE SEQUENCE</scope>
    <source>
        <strain evidence="1">PMI_201</strain>
    </source>
</reference>
<keyword evidence="2" id="KW-1185">Reference proteome</keyword>
<comment type="caution">
    <text evidence="1">The sequence shown here is derived from an EMBL/GenBank/DDBJ whole genome shotgun (WGS) entry which is preliminary data.</text>
</comment>
<dbReference type="GeneID" id="70243723"/>
<organism evidence="1 2">
    <name type="scientific">Talaromyces proteolyticus</name>
    <dbReference type="NCBI Taxonomy" id="1131652"/>
    <lineage>
        <taxon>Eukaryota</taxon>
        <taxon>Fungi</taxon>
        <taxon>Dikarya</taxon>
        <taxon>Ascomycota</taxon>
        <taxon>Pezizomycotina</taxon>
        <taxon>Eurotiomycetes</taxon>
        <taxon>Eurotiomycetidae</taxon>
        <taxon>Eurotiales</taxon>
        <taxon>Trichocomaceae</taxon>
        <taxon>Talaromyces</taxon>
        <taxon>Talaromyces sect. Bacilispori</taxon>
    </lineage>
</organism>
<evidence type="ECO:0000313" key="1">
    <source>
        <dbReference type="EMBL" id="KAH8705031.1"/>
    </source>
</evidence>
<evidence type="ECO:0000313" key="2">
    <source>
        <dbReference type="Proteomes" id="UP001201262"/>
    </source>
</evidence>
<dbReference type="Gene3D" id="3.30.530.20">
    <property type="match status" value="1"/>
</dbReference>
<protein>
    <submittedName>
        <fullName evidence="1">Uncharacterized protein</fullName>
    </submittedName>
</protein>
<dbReference type="EMBL" id="JAJTJA010000001">
    <property type="protein sequence ID" value="KAH8705031.1"/>
    <property type="molecule type" value="Genomic_DNA"/>
</dbReference>
<accession>A0AAD4L4S3</accession>
<proteinExistence type="predicted"/>
<dbReference type="Proteomes" id="UP001201262">
    <property type="component" value="Unassembled WGS sequence"/>
</dbReference>
<dbReference type="InterPro" id="IPR023393">
    <property type="entry name" value="START-like_dom_sf"/>
</dbReference>
<gene>
    <name evidence="1" type="ORF">BGW36DRAFT_353459</name>
</gene>
<sequence>MSSTIIWPQQYLPGTPDNYVSNEVYAAGITAEQVRPYLVDITKWESYYNNVAQIIPPTSGSILTKKDKFSLFDLWIPSVAGASVGIDRPYSYLTRTANLACVAGWG</sequence>
<name>A0AAD4L4S3_9EURO</name>